<dbReference type="Proteomes" id="UP001065549">
    <property type="component" value="Unassembled WGS sequence"/>
</dbReference>
<proteinExistence type="predicted"/>
<gene>
    <name evidence="5" type="ORF">OBO34_05040</name>
</gene>
<dbReference type="Pfam" id="PF00165">
    <property type="entry name" value="HTH_AraC"/>
    <property type="match status" value="1"/>
</dbReference>
<dbReference type="InterPro" id="IPR009057">
    <property type="entry name" value="Homeodomain-like_sf"/>
</dbReference>
<evidence type="ECO:0000256" key="1">
    <source>
        <dbReference type="ARBA" id="ARBA00023015"/>
    </source>
</evidence>
<keyword evidence="2" id="KW-0238">DNA-binding</keyword>
<dbReference type="Gene3D" id="1.10.10.60">
    <property type="entry name" value="Homeodomain-like"/>
    <property type="match status" value="1"/>
</dbReference>
<dbReference type="RefSeq" id="WP_253021268.1">
    <property type="nucleotide sequence ID" value="NZ_JAOSHN010000002.1"/>
</dbReference>
<dbReference type="PANTHER" id="PTHR43280:SF2">
    <property type="entry name" value="HTH-TYPE TRANSCRIPTIONAL REGULATOR EXSA"/>
    <property type="match status" value="1"/>
</dbReference>
<dbReference type="InterPro" id="IPR018060">
    <property type="entry name" value="HTH_AraC"/>
</dbReference>
<protein>
    <submittedName>
        <fullName evidence="5">AraC family transcriptional regulator</fullName>
    </submittedName>
</protein>
<dbReference type="AlphaFoldDB" id="A0A9J6QJQ8"/>
<evidence type="ECO:0000259" key="4">
    <source>
        <dbReference type="PROSITE" id="PS01124"/>
    </source>
</evidence>
<feature type="domain" description="HTH araC/xylS-type" evidence="4">
    <location>
        <begin position="1"/>
        <end position="69"/>
    </location>
</feature>
<evidence type="ECO:0000313" key="5">
    <source>
        <dbReference type="EMBL" id="MCU7377720.1"/>
    </source>
</evidence>
<dbReference type="SUPFAM" id="SSF46689">
    <property type="entry name" value="Homeodomain-like"/>
    <property type="match status" value="1"/>
</dbReference>
<dbReference type="PANTHER" id="PTHR43280">
    <property type="entry name" value="ARAC-FAMILY TRANSCRIPTIONAL REGULATOR"/>
    <property type="match status" value="1"/>
</dbReference>
<accession>A0A9J6QJQ8</accession>
<reference evidence="5" key="1">
    <citation type="submission" date="2022-09" db="EMBL/GenBank/DDBJ databases">
        <title>Culturomic study of gut microbiota in children with autism spectrum disorder.</title>
        <authorList>
            <person name="Efimov B.A."/>
            <person name="Chaplin A.V."/>
            <person name="Sokolova S.R."/>
            <person name="Pikina A.P."/>
            <person name="Korzhanova M."/>
            <person name="Belova V."/>
            <person name="Korostin D."/>
        </authorList>
    </citation>
    <scope>NUCLEOTIDE SEQUENCE</scope>
    <source>
        <strain evidence="5">ASD5510</strain>
    </source>
</reference>
<comment type="caution">
    <text evidence="5">The sequence shown here is derived from an EMBL/GenBank/DDBJ whole genome shotgun (WGS) entry which is preliminary data.</text>
</comment>
<name>A0A9J6QJQ8_9FIRM</name>
<dbReference type="GO" id="GO:0043565">
    <property type="term" value="F:sequence-specific DNA binding"/>
    <property type="evidence" value="ECO:0007669"/>
    <property type="project" value="InterPro"/>
</dbReference>
<dbReference type="EMBL" id="JAOSHN010000002">
    <property type="protein sequence ID" value="MCU7377720.1"/>
    <property type="molecule type" value="Genomic_DNA"/>
</dbReference>
<dbReference type="PROSITE" id="PS01124">
    <property type="entry name" value="HTH_ARAC_FAMILY_2"/>
    <property type="match status" value="1"/>
</dbReference>
<evidence type="ECO:0000256" key="2">
    <source>
        <dbReference type="ARBA" id="ARBA00023125"/>
    </source>
</evidence>
<keyword evidence="1" id="KW-0805">Transcription regulation</keyword>
<evidence type="ECO:0000313" key="6">
    <source>
        <dbReference type="Proteomes" id="UP001065549"/>
    </source>
</evidence>
<dbReference type="GO" id="GO:0003700">
    <property type="term" value="F:DNA-binding transcription factor activity"/>
    <property type="evidence" value="ECO:0007669"/>
    <property type="project" value="InterPro"/>
</dbReference>
<sequence length="69" mass="8327">MQHFHEDLSLDTVAAQFYISYYHFSRIFMEETGESIYGFIKRCKIDQSQKNSRKRNLEICQICERSSLR</sequence>
<keyword evidence="3" id="KW-0804">Transcription</keyword>
<organism evidence="5 6">
    <name type="scientific">Hominibacterium faecale</name>
    <dbReference type="NCBI Taxonomy" id="2839743"/>
    <lineage>
        <taxon>Bacteria</taxon>
        <taxon>Bacillati</taxon>
        <taxon>Bacillota</taxon>
        <taxon>Clostridia</taxon>
        <taxon>Peptostreptococcales</taxon>
        <taxon>Anaerovoracaceae</taxon>
        <taxon>Hominibacterium</taxon>
    </lineage>
</organism>
<keyword evidence="6" id="KW-1185">Reference proteome</keyword>
<evidence type="ECO:0000256" key="3">
    <source>
        <dbReference type="ARBA" id="ARBA00023163"/>
    </source>
</evidence>